<dbReference type="STRING" id="887144.BJF91_15120"/>
<dbReference type="InterPro" id="IPR050624">
    <property type="entry name" value="HTH-type_Tx_Regulator"/>
</dbReference>
<evidence type="ECO:0000313" key="5">
    <source>
        <dbReference type="EMBL" id="MBB4008197.1"/>
    </source>
</evidence>
<sequence>MNSAKTEGRVARRQRRNRDALLKAGHEVISEKGIDAATMLEIAERADVASGTIYNYFKSKDELAIAVLELIMEQLAMRIENVTNTFSDPAQVYAFGIRTVLETATGDLRWRQLLHRSEVIANATFQRMGPFAIRDLRNAAAAGRFSTSDPELTWRMTCFAIVGASLAMTKDEIGSSLIEETVVRLLCMAGMQETDSRELAARPRPPLPPEAKPDWGRTKR</sequence>
<dbReference type="Pfam" id="PF00440">
    <property type="entry name" value="TetR_N"/>
    <property type="match status" value="1"/>
</dbReference>
<dbReference type="OrthoDB" id="9808189at2"/>
<organism evidence="6 7">
    <name type="scientific">Allorhizobium taibaishanense</name>
    <dbReference type="NCBI Taxonomy" id="887144"/>
    <lineage>
        <taxon>Bacteria</taxon>
        <taxon>Pseudomonadati</taxon>
        <taxon>Pseudomonadota</taxon>
        <taxon>Alphaproteobacteria</taxon>
        <taxon>Hyphomicrobiales</taxon>
        <taxon>Rhizobiaceae</taxon>
        <taxon>Rhizobium/Agrobacterium group</taxon>
        <taxon>Allorhizobium</taxon>
    </lineage>
</organism>
<dbReference type="Gene3D" id="1.10.357.10">
    <property type="entry name" value="Tetracycline Repressor, domain 2"/>
    <property type="match status" value="1"/>
</dbReference>
<dbReference type="Proteomes" id="UP000185598">
    <property type="component" value="Unassembled WGS sequence"/>
</dbReference>
<name>A0A1Q9A7N9_9HYPH</name>
<evidence type="ECO:0000259" key="4">
    <source>
        <dbReference type="PROSITE" id="PS50977"/>
    </source>
</evidence>
<dbReference type="PANTHER" id="PTHR43479">
    <property type="entry name" value="ACREF/ENVCD OPERON REPRESSOR-RELATED"/>
    <property type="match status" value="1"/>
</dbReference>
<evidence type="ECO:0000256" key="1">
    <source>
        <dbReference type="ARBA" id="ARBA00023125"/>
    </source>
</evidence>
<dbReference type="GO" id="GO:0003677">
    <property type="term" value="F:DNA binding"/>
    <property type="evidence" value="ECO:0007669"/>
    <property type="project" value="UniProtKB-UniRule"/>
</dbReference>
<feature type="compositionally biased region" description="Basic and acidic residues" evidence="3">
    <location>
        <begin position="211"/>
        <end position="220"/>
    </location>
</feature>
<dbReference type="SUPFAM" id="SSF46689">
    <property type="entry name" value="Homeodomain-like"/>
    <property type="match status" value="1"/>
</dbReference>
<dbReference type="Pfam" id="PF21306">
    <property type="entry name" value="TetR_C_40"/>
    <property type="match status" value="1"/>
</dbReference>
<dbReference type="InterPro" id="IPR009057">
    <property type="entry name" value="Homeodomain-like_sf"/>
</dbReference>
<dbReference type="PROSITE" id="PS01081">
    <property type="entry name" value="HTH_TETR_1"/>
    <property type="match status" value="1"/>
</dbReference>
<dbReference type="InterPro" id="IPR023772">
    <property type="entry name" value="DNA-bd_HTH_TetR-type_CS"/>
</dbReference>
<reference evidence="6 7" key="1">
    <citation type="submission" date="2016-09" db="EMBL/GenBank/DDBJ databases">
        <title>Rhizobium oryziradicis sp. nov., isolated from the root of rice.</title>
        <authorList>
            <person name="Zhao J."/>
            <person name="Zhang X."/>
        </authorList>
    </citation>
    <scope>NUCLEOTIDE SEQUENCE [LARGE SCALE GENOMIC DNA]</scope>
    <source>
        <strain evidence="6 7">14971</strain>
    </source>
</reference>
<dbReference type="PANTHER" id="PTHR43479:SF11">
    <property type="entry name" value="ACREF_ENVCD OPERON REPRESSOR-RELATED"/>
    <property type="match status" value="1"/>
</dbReference>
<reference evidence="5 8" key="2">
    <citation type="submission" date="2020-08" db="EMBL/GenBank/DDBJ databases">
        <title>Genomic Encyclopedia of Type Strains, Phase IV (KMG-IV): sequencing the most valuable type-strain genomes for metagenomic binning, comparative biology and taxonomic classification.</title>
        <authorList>
            <person name="Goeker M."/>
        </authorList>
    </citation>
    <scope>NUCLEOTIDE SEQUENCE [LARGE SCALE GENOMIC DNA]</scope>
    <source>
        <strain evidence="5 8">DSM 100021</strain>
    </source>
</reference>
<accession>A0A1Q9A7N9</accession>
<evidence type="ECO:0000313" key="7">
    <source>
        <dbReference type="Proteomes" id="UP000185598"/>
    </source>
</evidence>
<dbReference type="PRINTS" id="PR00455">
    <property type="entry name" value="HTHTETR"/>
</dbReference>
<protein>
    <submittedName>
        <fullName evidence="5">AcrR family transcriptional regulator</fullName>
    </submittedName>
    <submittedName>
        <fullName evidence="6">TetR family transcriptional regulator</fullName>
    </submittedName>
</protein>
<gene>
    <name evidence="6" type="ORF">BJF91_15120</name>
    <name evidence="5" type="ORF">GGQ71_002477</name>
</gene>
<keyword evidence="7" id="KW-1185">Reference proteome</keyword>
<dbReference type="RefSeq" id="WP_075614486.1">
    <property type="nucleotide sequence ID" value="NZ_JACIED010000003.1"/>
</dbReference>
<dbReference type="PROSITE" id="PS50977">
    <property type="entry name" value="HTH_TETR_2"/>
    <property type="match status" value="1"/>
</dbReference>
<feature type="DNA-binding region" description="H-T-H motif" evidence="2">
    <location>
        <begin position="38"/>
        <end position="57"/>
    </location>
</feature>
<feature type="region of interest" description="Disordered" evidence="3">
    <location>
        <begin position="195"/>
        <end position="220"/>
    </location>
</feature>
<evidence type="ECO:0000313" key="8">
    <source>
        <dbReference type="Proteomes" id="UP000544107"/>
    </source>
</evidence>
<dbReference type="InterPro" id="IPR049513">
    <property type="entry name" value="TetR_C_40"/>
</dbReference>
<evidence type="ECO:0000256" key="2">
    <source>
        <dbReference type="PROSITE-ProRule" id="PRU00335"/>
    </source>
</evidence>
<dbReference type="EMBL" id="MKIN01000021">
    <property type="protein sequence ID" value="OLP50594.1"/>
    <property type="molecule type" value="Genomic_DNA"/>
</dbReference>
<keyword evidence="1 2" id="KW-0238">DNA-binding</keyword>
<dbReference type="EMBL" id="JACIED010000003">
    <property type="protein sequence ID" value="MBB4008197.1"/>
    <property type="molecule type" value="Genomic_DNA"/>
</dbReference>
<feature type="domain" description="HTH tetR-type" evidence="4">
    <location>
        <begin position="15"/>
        <end position="75"/>
    </location>
</feature>
<evidence type="ECO:0000256" key="3">
    <source>
        <dbReference type="SAM" id="MobiDB-lite"/>
    </source>
</evidence>
<evidence type="ECO:0000313" key="6">
    <source>
        <dbReference type="EMBL" id="OLP50594.1"/>
    </source>
</evidence>
<dbReference type="InterPro" id="IPR001647">
    <property type="entry name" value="HTH_TetR"/>
</dbReference>
<comment type="caution">
    <text evidence="6">The sequence shown here is derived from an EMBL/GenBank/DDBJ whole genome shotgun (WGS) entry which is preliminary data.</text>
</comment>
<dbReference type="Proteomes" id="UP000544107">
    <property type="component" value="Unassembled WGS sequence"/>
</dbReference>
<dbReference type="AlphaFoldDB" id="A0A1Q9A7N9"/>
<proteinExistence type="predicted"/>